<reference evidence="1" key="1">
    <citation type="submission" date="2022-07" db="EMBL/GenBank/DDBJ databases">
        <title>Phylogenomic reconstructions and comparative analyses of Kickxellomycotina fungi.</title>
        <authorList>
            <person name="Reynolds N.K."/>
            <person name="Stajich J.E."/>
            <person name="Barry K."/>
            <person name="Grigoriev I.V."/>
            <person name="Crous P."/>
            <person name="Smith M.E."/>
        </authorList>
    </citation>
    <scope>NUCLEOTIDE SEQUENCE</scope>
    <source>
        <strain evidence="1">CBS 109366</strain>
    </source>
</reference>
<proteinExistence type="predicted"/>
<dbReference type="Proteomes" id="UP001140234">
    <property type="component" value="Unassembled WGS sequence"/>
</dbReference>
<accession>A0ACC1K7B8</accession>
<organism evidence="1 2">
    <name type="scientific">Coemansia nantahalensis</name>
    <dbReference type="NCBI Taxonomy" id="2789366"/>
    <lineage>
        <taxon>Eukaryota</taxon>
        <taxon>Fungi</taxon>
        <taxon>Fungi incertae sedis</taxon>
        <taxon>Zoopagomycota</taxon>
        <taxon>Kickxellomycotina</taxon>
        <taxon>Kickxellomycetes</taxon>
        <taxon>Kickxellales</taxon>
        <taxon>Kickxellaceae</taxon>
        <taxon>Coemansia</taxon>
    </lineage>
</organism>
<keyword evidence="2" id="KW-1185">Reference proteome</keyword>
<sequence>MSKGNPIIPSEPLSLQADLIAEAVLADEADSRDNGGWDRELSPRSASKVRRRTDNRNYGRSESPRRSESYGRDDDHDTYMEHRESPQSHRHRGGRGDRSVSGHNRNGGSWNNDGAEGRSRSPGYVAPRSPDYAAPRSPSSGGRNDYRRRANDRDREPEAASNDPYMR</sequence>
<dbReference type="EMBL" id="JANBUJ010000099">
    <property type="protein sequence ID" value="KAJ2774453.1"/>
    <property type="molecule type" value="Genomic_DNA"/>
</dbReference>
<name>A0ACC1K7B8_9FUNG</name>
<evidence type="ECO:0000313" key="2">
    <source>
        <dbReference type="Proteomes" id="UP001140234"/>
    </source>
</evidence>
<protein>
    <submittedName>
        <fullName evidence="1">Uncharacterized protein</fullName>
    </submittedName>
</protein>
<gene>
    <name evidence="1" type="ORF">IWQ57_000819</name>
</gene>
<evidence type="ECO:0000313" key="1">
    <source>
        <dbReference type="EMBL" id="KAJ2774453.1"/>
    </source>
</evidence>
<comment type="caution">
    <text evidence="1">The sequence shown here is derived from an EMBL/GenBank/DDBJ whole genome shotgun (WGS) entry which is preliminary data.</text>
</comment>